<organism evidence="2 3">
    <name type="scientific">Candidatus Nomurabacteria bacterium RIFCSPHIGHO2_01_FULL_42_16</name>
    <dbReference type="NCBI Taxonomy" id="1801743"/>
    <lineage>
        <taxon>Bacteria</taxon>
        <taxon>Candidatus Nomuraibacteriota</taxon>
    </lineage>
</organism>
<gene>
    <name evidence="2" type="ORF">A2824_01170</name>
</gene>
<protein>
    <submittedName>
        <fullName evidence="2">Uncharacterized protein</fullName>
    </submittedName>
</protein>
<keyword evidence="1" id="KW-0812">Transmembrane</keyword>
<proteinExistence type="predicted"/>
<dbReference type="AlphaFoldDB" id="A0A1F6VM65"/>
<name>A0A1F6VM65_9BACT</name>
<feature type="transmembrane region" description="Helical" evidence="1">
    <location>
        <begin position="7"/>
        <end position="23"/>
    </location>
</feature>
<keyword evidence="1" id="KW-1133">Transmembrane helix</keyword>
<evidence type="ECO:0000313" key="2">
    <source>
        <dbReference type="EMBL" id="OGI70672.1"/>
    </source>
</evidence>
<sequence>MLKERTIFIAGIILAFLPFSGFPILWKKILIALIGLFLSYIAYLQYKEKNLLSTGPKKTETYTENESNINSKPQQ</sequence>
<keyword evidence="1" id="KW-0472">Membrane</keyword>
<dbReference type="EMBL" id="MFTT01000001">
    <property type="protein sequence ID" value="OGI70672.1"/>
    <property type="molecule type" value="Genomic_DNA"/>
</dbReference>
<dbReference type="STRING" id="1801743.A2824_01170"/>
<comment type="caution">
    <text evidence="2">The sequence shown here is derived from an EMBL/GenBank/DDBJ whole genome shotgun (WGS) entry which is preliminary data.</text>
</comment>
<accession>A0A1F6VM65</accession>
<reference evidence="2 3" key="1">
    <citation type="journal article" date="2016" name="Nat. Commun.">
        <title>Thousands of microbial genomes shed light on interconnected biogeochemical processes in an aquifer system.</title>
        <authorList>
            <person name="Anantharaman K."/>
            <person name="Brown C.T."/>
            <person name="Hug L.A."/>
            <person name="Sharon I."/>
            <person name="Castelle C.J."/>
            <person name="Probst A.J."/>
            <person name="Thomas B.C."/>
            <person name="Singh A."/>
            <person name="Wilkins M.J."/>
            <person name="Karaoz U."/>
            <person name="Brodie E.L."/>
            <person name="Williams K.H."/>
            <person name="Hubbard S.S."/>
            <person name="Banfield J.F."/>
        </authorList>
    </citation>
    <scope>NUCLEOTIDE SEQUENCE [LARGE SCALE GENOMIC DNA]</scope>
</reference>
<evidence type="ECO:0000313" key="3">
    <source>
        <dbReference type="Proteomes" id="UP000178059"/>
    </source>
</evidence>
<dbReference type="Proteomes" id="UP000178059">
    <property type="component" value="Unassembled WGS sequence"/>
</dbReference>
<feature type="transmembrane region" description="Helical" evidence="1">
    <location>
        <begin position="29"/>
        <end position="46"/>
    </location>
</feature>
<evidence type="ECO:0000256" key="1">
    <source>
        <dbReference type="SAM" id="Phobius"/>
    </source>
</evidence>